<sequence>MDTPPHQTESPNAFEKAFLRSFADSLGTSYEQLRIEWLQLYGGPGGTAEPNK</sequence>
<protein>
    <submittedName>
        <fullName evidence="1">Uncharacterized protein</fullName>
    </submittedName>
</protein>
<evidence type="ECO:0000313" key="2">
    <source>
        <dbReference type="Proteomes" id="UP000485880"/>
    </source>
</evidence>
<comment type="caution">
    <text evidence="1">The sequence shown here is derived from an EMBL/GenBank/DDBJ whole genome shotgun (WGS) entry which is preliminary data.</text>
</comment>
<dbReference type="Proteomes" id="UP000485880">
    <property type="component" value="Unassembled WGS sequence"/>
</dbReference>
<accession>A0A8B6MC39</accession>
<name>A0A8B6MC39_METTU</name>
<reference evidence="1 2" key="1">
    <citation type="submission" date="2019-05" db="EMBL/GenBank/DDBJ databases">
        <authorList>
            <person name="Farhan Ul Haque M."/>
        </authorList>
    </citation>
    <scope>NUCLEOTIDE SEQUENCE [LARGE SCALE GENOMIC DNA]</scope>
    <source>
        <strain evidence="1">2</strain>
    </source>
</reference>
<dbReference type="AlphaFoldDB" id="A0A8B6MC39"/>
<evidence type="ECO:0000313" key="1">
    <source>
        <dbReference type="EMBL" id="VTZ52492.1"/>
    </source>
</evidence>
<dbReference type="EMBL" id="CABFMQ020000142">
    <property type="protein sequence ID" value="VTZ52492.1"/>
    <property type="molecule type" value="Genomic_DNA"/>
</dbReference>
<proteinExistence type="predicted"/>
<organism evidence="1 2">
    <name type="scientific">Methylocella tundrae</name>
    <dbReference type="NCBI Taxonomy" id="227605"/>
    <lineage>
        <taxon>Bacteria</taxon>
        <taxon>Pseudomonadati</taxon>
        <taxon>Pseudomonadota</taxon>
        <taxon>Alphaproteobacteria</taxon>
        <taxon>Hyphomicrobiales</taxon>
        <taxon>Beijerinckiaceae</taxon>
        <taxon>Methylocella</taxon>
    </lineage>
</organism>
<gene>
    <name evidence="1" type="ORF">MPC4_80163</name>
</gene>
<keyword evidence="2" id="KW-1185">Reference proteome</keyword>